<dbReference type="GO" id="GO:0016020">
    <property type="term" value="C:membrane"/>
    <property type="evidence" value="ECO:0007669"/>
    <property type="project" value="UniProtKB-SubCell"/>
</dbReference>
<evidence type="ECO:0000256" key="5">
    <source>
        <dbReference type="SAM" id="Phobius"/>
    </source>
</evidence>
<feature type="transmembrane region" description="Helical" evidence="5">
    <location>
        <begin position="59"/>
        <end position="75"/>
    </location>
</feature>
<dbReference type="Gene3D" id="3.30.750.24">
    <property type="entry name" value="STAS domain"/>
    <property type="match status" value="1"/>
</dbReference>
<dbReference type="SUPFAM" id="SSF52091">
    <property type="entry name" value="SpoIIaa-like"/>
    <property type="match status" value="1"/>
</dbReference>
<evidence type="ECO:0000256" key="4">
    <source>
        <dbReference type="ARBA" id="ARBA00023136"/>
    </source>
</evidence>
<dbReference type="PANTHER" id="PTHR11814">
    <property type="entry name" value="SULFATE TRANSPORTER"/>
    <property type="match status" value="1"/>
</dbReference>
<feature type="transmembrane region" description="Helical" evidence="5">
    <location>
        <begin position="397"/>
        <end position="421"/>
    </location>
</feature>
<reference evidence="7" key="1">
    <citation type="submission" date="2020-07" db="EMBL/GenBank/DDBJ databases">
        <title>Huge and variable diversity of episymbiotic CPR bacteria and DPANN archaea in groundwater ecosystems.</title>
        <authorList>
            <person name="He C.Y."/>
            <person name="Keren R."/>
            <person name="Whittaker M."/>
            <person name="Farag I.F."/>
            <person name="Doudna J."/>
            <person name="Cate J.H.D."/>
            <person name="Banfield J.F."/>
        </authorList>
    </citation>
    <scope>NUCLEOTIDE SEQUENCE</scope>
    <source>
        <strain evidence="7">NC_groundwater_1664_Pr3_B-0.1um_52_9</strain>
    </source>
</reference>
<feature type="transmembrane region" description="Helical" evidence="5">
    <location>
        <begin position="211"/>
        <end position="228"/>
    </location>
</feature>
<feature type="transmembrane region" description="Helical" evidence="5">
    <location>
        <begin position="82"/>
        <end position="102"/>
    </location>
</feature>
<feature type="domain" description="STAS" evidence="6">
    <location>
        <begin position="446"/>
        <end position="561"/>
    </location>
</feature>
<feature type="transmembrane region" description="Helical" evidence="5">
    <location>
        <begin position="141"/>
        <end position="166"/>
    </location>
</feature>
<evidence type="ECO:0000313" key="8">
    <source>
        <dbReference type="Proteomes" id="UP000807825"/>
    </source>
</evidence>
<feature type="transmembrane region" description="Helical" evidence="5">
    <location>
        <begin position="108"/>
        <end position="129"/>
    </location>
</feature>
<gene>
    <name evidence="7" type="ORF">HY912_00255</name>
</gene>
<feature type="transmembrane region" description="Helical" evidence="5">
    <location>
        <begin position="334"/>
        <end position="354"/>
    </location>
</feature>
<dbReference type="Pfam" id="PF00916">
    <property type="entry name" value="Sulfate_transp"/>
    <property type="match status" value="1"/>
</dbReference>
<keyword evidence="4 5" id="KW-0472">Membrane</keyword>
<name>A0A9D6UX28_9BACT</name>
<organism evidence="7 8">
    <name type="scientific">Desulfomonile tiedjei</name>
    <dbReference type="NCBI Taxonomy" id="2358"/>
    <lineage>
        <taxon>Bacteria</taxon>
        <taxon>Pseudomonadati</taxon>
        <taxon>Thermodesulfobacteriota</taxon>
        <taxon>Desulfomonilia</taxon>
        <taxon>Desulfomonilales</taxon>
        <taxon>Desulfomonilaceae</taxon>
        <taxon>Desulfomonile</taxon>
    </lineage>
</organism>
<feature type="transmembrane region" description="Helical" evidence="5">
    <location>
        <begin position="297"/>
        <end position="314"/>
    </location>
</feature>
<dbReference type="NCBIfam" id="TIGR00815">
    <property type="entry name" value="sulP"/>
    <property type="match status" value="1"/>
</dbReference>
<evidence type="ECO:0000256" key="2">
    <source>
        <dbReference type="ARBA" id="ARBA00022692"/>
    </source>
</evidence>
<sequence>MSRQENWPDSLRNFFPIMKWFSAYEKRWLSSDLLAGSTLAAFTIPEAIAYSGLAGMPPQSGLYACIAGPILYMLFGTSRQLAVGPTSAVSILVAAVLGGLTVQSPAQYAALAAMTAILVGTIAVVAYFLRLGVLMNFISESVLVGFSSGAALYIVSTQLGSLFGIHGGHGEFFERVSHLIMHIHEANPWALALGLTGFVLILTGEHLVPKLPWALIVVLGSIGLMNVIDPKAHGISMAGAIPSGLPILSLPSVSLPDLKHMLHGALAIFMLAYVEGMSMARTFASKNGYRVDPNQELIALGFANIGVGLTQSFPLGGSFSRSALNEKAGARTQLAGGVSALLIFLVVLFLTGVFSKLPEPILAVVVIAAVKGLFKWRQFLELLELSPGEFGTAVGAFIGVMVLGILDGVVIGALLSILLVIRRASQSNVSLLGKVPGQPRFSPLDENPANLPIPGMVIVSPNSGIFYANAESVKDNIMKIVQESEKTVQTVLLDMATTTDLDLAGAKTIADLHQDLSKKNIRLRLSRVQLPVRQMLDRMGITAQIGEGNFHAVPLLAVAEYLSGEGLNHRILCDVLPDMMRFLMKIVRERAGLLDGEEPKRLEEVASKLEKIMRELTNEFSCETPHVIDRQK</sequence>
<feature type="transmembrane region" description="Helical" evidence="5">
    <location>
        <begin position="260"/>
        <end position="276"/>
    </location>
</feature>
<accession>A0A9D6UX28</accession>
<dbReference type="AlphaFoldDB" id="A0A9D6UX28"/>
<dbReference type="InterPro" id="IPR001902">
    <property type="entry name" value="SLC26A/SulP_fam"/>
</dbReference>
<dbReference type="InterPro" id="IPR002645">
    <property type="entry name" value="STAS_dom"/>
</dbReference>
<evidence type="ECO:0000313" key="7">
    <source>
        <dbReference type="EMBL" id="MBI5247898.1"/>
    </source>
</evidence>
<dbReference type="Proteomes" id="UP000807825">
    <property type="component" value="Unassembled WGS sequence"/>
</dbReference>
<evidence type="ECO:0000256" key="1">
    <source>
        <dbReference type="ARBA" id="ARBA00004141"/>
    </source>
</evidence>
<protein>
    <submittedName>
        <fullName evidence="7">SulP family inorganic anion transporter</fullName>
    </submittedName>
</protein>
<proteinExistence type="predicted"/>
<keyword evidence="2 5" id="KW-0812">Transmembrane</keyword>
<dbReference type="InterPro" id="IPR036513">
    <property type="entry name" value="STAS_dom_sf"/>
</dbReference>
<dbReference type="GO" id="GO:0055085">
    <property type="term" value="P:transmembrane transport"/>
    <property type="evidence" value="ECO:0007669"/>
    <property type="project" value="InterPro"/>
</dbReference>
<evidence type="ECO:0000256" key="3">
    <source>
        <dbReference type="ARBA" id="ARBA00022989"/>
    </source>
</evidence>
<dbReference type="PROSITE" id="PS50801">
    <property type="entry name" value="STAS"/>
    <property type="match status" value="1"/>
</dbReference>
<evidence type="ECO:0000259" key="6">
    <source>
        <dbReference type="PROSITE" id="PS50801"/>
    </source>
</evidence>
<dbReference type="InterPro" id="IPR011547">
    <property type="entry name" value="SLC26A/SulP_dom"/>
</dbReference>
<comment type="subcellular location">
    <subcellularLocation>
        <location evidence="1">Membrane</location>
        <topology evidence="1">Multi-pass membrane protein</topology>
    </subcellularLocation>
</comment>
<dbReference type="Pfam" id="PF01740">
    <property type="entry name" value="STAS"/>
    <property type="match status" value="1"/>
</dbReference>
<keyword evidence="3 5" id="KW-1133">Transmembrane helix</keyword>
<comment type="caution">
    <text evidence="7">The sequence shown here is derived from an EMBL/GenBank/DDBJ whole genome shotgun (WGS) entry which is preliminary data.</text>
</comment>
<feature type="transmembrane region" description="Helical" evidence="5">
    <location>
        <begin position="186"/>
        <end position="204"/>
    </location>
</feature>
<dbReference type="CDD" id="cd07042">
    <property type="entry name" value="STAS_SulP_like_sulfate_transporter"/>
    <property type="match status" value="1"/>
</dbReference>
<dbReference type="EMBL" id="JACRDE010000008">
    <property type="protein sequence ID" value="MBI5247898.1"/>
    <property type="molecule type" value="Genomic_DNA"/>
</dbReference>